<evidence type="ECO:0000256" key="2">
    <source>
        <dbReference type="SAM" id="MobiDB-lite"/>
    </source>
</evidence>
<organism evidence="4 5">
    <name type="scientific">Gigaspora margarita</name>
    <dbReference type="NCBI Taxonomy" id="4874"/>
    <lineage>
        <taxon>Eukaryota</taxon>
        <taxon>Fungi</taxon>
        <taxon>Fungi incertae sedis</taxon>
        <taxon>Mucoromycota</taxon>
        <taxon>Glomeromycotina</taxon>
        <taxon>Glomeromycetes</taxon>
        <taxon>Diversisporales</taxon>
        <taxon>Gigasporaceae</taxon>
        <taxon>Gigaspora</taxon>
    </lineage>
</organism>
<name>A0A8H4A9J5_GIGMA</name>
<evidence type="ECO:0000259" key="3">
    <source>
        <dbReference type="Pfam" id="PF06991"/>
    </source>
</evidence>
<feature type="region of interest" description="Disordered" evidence="2">
    <location>
        <begin position="386"/>
        <end position="406"/>
    </location>
</feature>
<dbReference type="InterPro" id="IPR033194">
    <property type="entry name" value="MFAP1"/>
</dbReference>
<feature type="compositionally biased region" description="Acidic residues" evidence="2">
    <location>
        <begin position="166"/>
        <end position="186"/>
    </location>
</feature>
<dbReference type="AlphaFoldDB" id="A0A8H4A9J5"/>
<feature type="region of interest" description="Disordered" evidence="2">
    <location>
        <begin position="28"/>
        <end position="50"/>
    </location>
</feature>
<evidence type="ECO:0000313" key="5">
    <source>
        <dbReference type="Proteomes" id="UP000439903"/>
    </source>
</evidence>
<keyword evidence="5" id="KW-1185">Reference proteome</keyword>
<feature type="compositionally biased region" description="Basic and acidic residues" evidence="2">
    <location>
        <begin position="285"/>
        <end position="323"/>
    </location>
</feature>
<dbReference type="EMBL" id="WTPW01001065">
    <property type="protein sequence ID" value="KAF0459144.1"/>
    <property type="molecule type" value="Genomic_DNA"/>
</dbReference>
<evidence type="ECO:0000256" key="1">
    <source>
        <dbReference type="SAM" id="Coils"/>
    </source>
</evidence>
<protein>
    <submittedName>
        <fullName evidence="4">Microfibrillar-associated protein 1</fullName>
    </submittedName>
</protein>
<proteinExistence type="predicted"/>
<comment type="caution">
    <text evidence="4">The sequence shown here is derived from an EMBL/GenBank/DDBJ whole genome shotgun (WGS) entry which is preliminary data.</text>
</comment>
<keyword evidence="1" id="KW-0175">Coiled coil</keyword>
<dbReference type="Proteomes" id="UP000439903">
    <property type="component" value="Unassembled WGS sequence"/>
</dbReference>
<evidence type="ECO:0000313" key="4">
    <source>
        <dbReference type="EMBL" id="KAF0459144.1"/>
    </source>
</evidence>
<feature type="region of interest" description="Disordered" evidence="2">
    <location>
        <begin position="153"/>
        <end position="196"/>
    </location>
</feature>
<feature type="domain" description="Micro-fibrillar-associated protein 1 C-terminal" evidence="3">
    <location>
        <begin position="182"/>
        <end position="394"/>
    </location>
</feature>
<feature type="region of interest" description="Disordered" evidence="2">
    <location>
        <begin position="285"/>
        <end position="326"/>
    </location>
</feature>
<dbReference type="PANTHER" id="PTHR15327">
    <property type="entry name" value="MICROFIBRIL-ASSOCIATED PROTEIN"/>
    <property type="match status" value="1"/>
</dbReference>
<reference evidence="4 5" key="1">
    <citation type="journal article" date="2019" name="Environ. Microbiol.">
        <title>At the nexus of three kingdoms: the genome of the mycorrhizal fungus Gigaspora margarita provides insights into plant, endobacterial and fungal interactions.</title>
        <authorList>
            <person name="Venice F."/>
            <person name="Ghignone S."/>
            <person name="Salvioli di Fossalunga A."/>
            <person name="Amselem J."/>
            <person name="Novero M."/>
            <person name="Xianan X."/>
            <person name="Sedzielewska Toro K."/>
            <person name="Morin E."/>
            <person name="Lipzen A."/>
            <person name="Grigoriev I.V."/>
            <person name="Henrissat B."/>
            <person name="Martin F.M."/>
            <person name="Bonfante P."/>
        </authorList>
    </citation>
    <scope>NUCLEOTIDE SEQUENCE [LARGE SCALE GENOMIC DNA]</scope>
    <source>
        <strain evidence="4 5">BEG34</strain>
    </source>
</reference>
<dbReference type="OrthoDB" id="1111734at2759"/>
<gene>
    <name evidence="4" type="ORF">F8M41_000805</name>
</gene>
<feature type="region of interest" description="Disordered" evidence="2">
    <location>
        <begin position="108"/>
        <end position="132"/>
    </location>
</feature>
<dbReference type="Pfam" id="PF06991">
    <property type="entry name" value="MFAP1"/>
    <property type="match status" value="1"/>
</dbReference>
<feature type="coiled-coil region" evidence="1">
    <location>
        <begin position="207"/>
        <end position="244"/>
    </location>
</feature>
<sequence length="433" mass="51322">MAARGGVNSKGEAVPQPVKVQRYWPGKVPEGIKDYSSDEEEEEQFERERETEIITSIEKVDITEKEAASDRRLRRLKEAKEAGSSEVIDRRRRHFKEEDRDLPLRTIKIEQDVEVRMEEEEEEEEEEDDLALRRQRLRDRVLEQRKQEEEKLKAIEEAEKAQATQTEEEESESEETSEYETDSEEEQTSRKLLKPVFIPKAHRETILEKERKEKLEEETEAKRLQELEERKKESHSMVAEVIQKELQKTVDEETGIKEVDDTDGLDEQAEYEAWKLRELKRIKRDKEEREAREKEQEEIERRRNMSEEQRLAEDMERVKEQREKKPHGQYKFLQKYYHKGAFYLNPDDNIFKRDYTTATPDEAAHKELLPKVMQVKNFGRAGQTKWTHLADQDTSKKDAPWSQNTGVNKSMLFKLGGLHGGFDKPTSKKRRTG</sequence>
<feature type="compositionally biased region" description="Basic and acidic residues" evidence="2">
    <location>
        <begin position="388"/>
        <end position="399"/>
    </location>
</feature>
<dbReference type="InterPro" id="IPR009730">
    <property type="entry name" value="MFAP1_C"/>
</dbReference>
<feature type="compositionally biased region" description="Acidic residues" evidence="2">
    <location>
        <begin position="117"/>
        <end position="129"/>
    </location>
</feature>
<accession>A0A8H4A9J5</accession>